<keyword evidence="1" id="KW-0472">Membrane</keyword>
<dbReference type="PATRIC" id="fig|351160.9.peg.742"/>
<organism evidence="2 3">
    <name type="scientific">Methanocella arvoryzae (strain DSM 22066 / NBRC 105507 / MRE50)</name>
    <dbReference type="NCBI Taxonomy" id="351160"/>
    <lineage>
        <taxon>Archaea</taxon>
        <taxon>Methanobacteriati</taxon>
        <taxon>Methanobacteriota</taxon>
        <taxon>Stenosarchaea group</taxon>
        <taxon>Methanomicrobia</taxon>
        <taxon>Methanocellales</taxon>
        <taxon>Methanocellaceae</taxon>
        <taxon>Methanocella</taxon>
    </lineage>
</organism>
<name>Q0W250_METAR</name>
<feature type="transmembrane region" description="Helical" evidence="1">
    <location>
        <begin position="7"/>
        <end position="30"/>
    </location>
</feature>
<reference evidence="2 3" key="1">
    <citation type="journal article" date="2006" name="Science">
        <title>Genome of rice cluster I archaea -- the key methane producers in the rice rhizosphere.</title>
        <authorList>
            <person name="Erkel C."/>
            <person name="Kube M."/>
            <person name="Reinhardt R."/>
            <person name="Liesack W."/>
        </authorList>
    </citation>
    <scope>NUCLEOTIDE SEQUENCE [LARGE SCALE GENOMIC DNA]</scope>
    <source>
        <strain evidence="3">DSM 22066 / NBRC 105507 / MRE50</strain>
    </source>
</reference>
<dbReference type="EMBL" id="AM114193">
    <property type="protein sequence ID" value="CAJ37543.1"/>
    <property type="molecule type" value="Genomic_DNA"/>
</dbReference>
<keyword evidence="1" id="KW-1133">Transmembrane helix</keyword>
<protein>
    <submittedName>
        <fullName evidence="2">Uncharacterized protein</fullName>
    </submittedName>
</protein>
<dbReference type="GeneID" id="41395405"/>
<gene>
    <name evidence="2" type="ORF">RCIX2465</name>
</gene>
<keyword evidence="1" id="KW-0812">Transmembrane</keyword>
<feature type="transmembrane region" description="Helical" evidence="1">
    <location>
        <begin position="36"/>
        <end position="56"/>
    </location>
</feature>
<dbReference type="Proteomes" id="UP000000663">
    <property type="component" value="Chromosome"/>
</dbReference>
<dbReference type="RefSeq" id="WP_012035039.1">
    <property type="nucleotide sequence ID" value="NC_009464.1"/>
</dbReference>
<accession>Q0W250</accession>
<dbReference type="KEGG" id="rci:RCIX2465"/>
<keyword evidence="3" id="KW-1185">Reference proteome</keyword>
<evidence type="ECO:0000313" key="2">
    <source>
        <dbReference type="EMBL" id="CAJ37543.1"/>
    </source>
</evidence>
<evidence type="ECO:0000256" key="1">
    <source>
        <dbReference type="SAM" id="Phobius"/>
    </source>
</evidence>
<proteinExistence type="predicted"/>
<sequence length="68" mass="7905">MKWKLSIWSVTILILMFIMVIVLVLNLFGIIQLETWGIFGAVVTVFCLWLLARLFFSGKAEEEPEEKE</sequence>
<evidence type="ECO:0000313" key="3">
    <source>
        <dbReference type="Proteomes" id="UP000000663"/>
    </source>
</evidence>
<dbReference type="AlphaFoldDB" id="Q0W250"/>